<dbReference type="SUPFAM" id="SSF51735">
    <property type="entry name" value="NAD(P)-binding Rossmann-fold domains"/>
    <property type="match status" value="1"/>
</dbReference>
<dbReference type="InterPro" id="IPR057326">
    <property type="entry name" value="KR_dom"/>
</dbReference>
<proteinExistence type="inferred from homology"/>
<dbReference type="AlphaFoldDB" id="A0A518DAC3"/>
<dbReference type="InterPro" id="IPR036291">
    <property type="entry name" value="NAD(P)-bd_dom_sf"/>
</dbReference>
<dbReference type="PANTHER" id="PTHR43639">
    <property type="entry name" value="OXIDOREDUCTASE, SHORT-CHAIN DEHYDROGENASE/REDUCTASE FAMILY (AFU_ORTHOLOGUE AFUA_5G02870)"/>
    <property type="match status" value="1"/>
</dbReference>
<sequence length="250" mass="26936">MELKNKRALITGGTKGIGAAIALDFARHGANVVINGRSEDDASRDVLSEIEAMGGYGRFIAADMEDPSQIETLVEQSAAALGGLDVLVHNAGGPAPGRIDEIAPEDWMRAFDVHVHAAYHLCRFGLPHLRRNPEGAVLLVSSSAGIRGCPGAVVYGTVKGAIAQFTRMLARDLADDNIRVNCVAPGIIRTRFHERMTPEQQKHNLANRIPLHREGKIEDVAQVVNLLATNEFMTGETVVVDGGMTMQIVR</sequence>
<feature type="domain" description="Ketoreductase" evidence="3">
    <location>
        <begin position="6"/>
        <end position="186"/>
    </location>
</feature>
<dbReference type="InterPro" id="IPR002347">
    <property type="entry name" value="SDR_fam"/>
</dbReference>
<dbReference type="NCBIfam" id="NF005559">
    <property type="entry name" value="PRK07231.1"/>
    <property type="match status" value="1"/>
</dbReference>
<dbReference type="Gene3D" id="3.40.50.720">
    <property type="entry name" value="NAD(P)-binding Rossmann-like Domain"/>
    <property type="match status" value="1"/>
</dbReference>
<dbReference type="Pfam" id="PF13561">
    <property type="entry name" value="adh_short_C2"/>
    <property type="match status" value="1"/>
</dbReference>
<evidence type="ECO:0000256" key="2">
    <source>
        <dbReference type="ARBA" id="ARBA00023002"/>
    </source>
</evidence>
<accession>A0A518DAC3</accession>
<dbReference type="RefSeq" id="WP_145283355.1">
    <property type="nucleotide sequence ID" value="NZ_CP036291.1"/>
</dbReference>
<gene>
    <name evidence="4" type="primary">fabG_3</name>
    <name evidence="4" type="ORF">Pla175_18130</name>
</gene>
<dbReference type="Proteomes" id="UP000317429">
    <property type="component" value="Chromosome"/>
</dbReference>
<evidence type="ECO:0000259" key="3">
    <source>
        <dbReference type="SMART" id="SM00822"/>
    </source>
</evidence>
<evidence type="ECO:0000256" key="1">
    <source>
        <dbReference type="ARBA" id="ARBA00006484"/>
    </source>
</evidence>
<evidence type="ECO:0000313" key="4">
    <source>
        <dbReference type="EMBL" id="QDU88435.1"/>
    </source>
</evidence>
<dbReference type="FunFam" id="3.40.50.720:FF:000084">
    <property type="entry name" value="Short-chain dehydrogenase reductase"/>
    <property type="match status" value="1"/>
</dbReference>
<reference evidence="4 5" key="1">
    <citation type="submission" date="2019-02" db="EMBL/GenBank/DDBJ databases">
        <title>Deep-cultivation of Planctomycetes and their phenomic and genomic characterization uncovers novel biology.</title>
        <authorList>
            <person name="Wiegand S."/>
            <person name="Jogler M."/>
            <person name="Boedeker C."/>
            <person name="Pinto D."/>
            <person name="Vollmers J."/>
            <person name="Rivas-Marin E."/>
            <person name="Kohn T."/>
            <person name="Peeters S.H."/>
            <person name="Heuer A."/>
            <person name="Rast P."/>
            <person name="Oberbeckmann S."/>
            <person name="Bunk B."/>
            <person name="Jeske O."/>
            <person name="Meyerdierks A."/>
            <person name="Storesund J.E."/>
            <person name="Kallscheuer N."/>
            <person name="Luecker S."/>
            <person name="Lage O.M."/>
            <person name="Pohl T."/>
            <person name="Merkel B.J."/>
            <person name="Hornburger P."/>
            <person name="Mueller R.-W."/>
            <person name="Bruemmer F."/>
            <person name="Labrenz M."/>
            <person name="Spormann A.M."/>
            <person name="Op den Camp H."/>
            <person name="Overmann J."/>
            <person name="Amann R."/>
            <person name="Jetten M.S.M."/>
            <person name="Mascher T."/>
            <person name="Medema M.H."/>
            <person name="Devos D.P."/>
            <person name="Kaster A.-K."/>
            <person name="Ovreas L."/>
            <person name="Rohde M."/>
            <person name="Galperin M.Y."/>
            <person name="Jogler C."/>
        </authorList>
    </citation>
    <scope>NUCLEOTIDE SEQUENCE [LARGE SCALE GENOMIC DNA]</scope>
    <source>
        <strain evidence="4 5">Pla175</strain>
    </source>
</reference>
<dbReference type="KEGG" id="pnd:Pla175_18130"/>
<dbReference type="EC" id="1.1.1.100" evidence="4"/>
<dbReference type="SMART" id="SM00822">
    <property type="entry name" value="PKS_KR"/>
    <property type="match status" value="1"/>
</dbReference>
<evidence type="ECO:0000313" key="5">
    <source>
        <dbReference type="Proteomes" id="UP000317429"/>
    </source>
</evidence>
<organism evidence="4 5">
    <name type="scientific">Pirellulimonas nuda</name>
    <dbReference type="NCBI Taxonomy" id="2528009"/>
    <lineage>
        <taxon>Bacteria</taxon>
        <taxon>Pseudomonadati</taxon>
        <taxon>Planctomycetota</taxon>
        <taxon>Planctomycetia</taxon>
        <taxon>Pirellulales</taxon>
        <taxon>Lacipirellulaceae</taxon>
        <taxon>Pirellulimonas</taxon>
    </lineage>
</organism>
<dbReference type="GO" id="GO:0004316">
    <property type="term" value="F:3-oxoacyl-[acyl-carrier-protein] reductase (NADPH) activity"/>
    <property type="evidence" value="ECO:0007669"/>
    <property type="project" value="UniProtKB-EC"/>
</dbReference>
<dbReference type="OrthoDB" id="266183at2"/>
<dbReference type="PANTHER" id="PTHR43639:SF1">
    <property type="entry name" value="SHORT-CHAIN DEHYDROGENASE_REDUCTASE FAMILY PROTEIN"/>
    <property type="match status" value="1"/>
</dbReference>
<dbReference type="PRINTS" id="PR00080">
    <property type="entry name" value="SDRFAMILY"/>
</dbReference>
<dbReference type="EMBL" id="CP036291">
    <property type="protein sequence ID" value="QDU88435.1"/>
    <property type="molecule type" value="Genomic_DNA"/>
</dbReference>
<keyword evidence="5" id="KW-1185">Reference proteome</keyword>
<protein>
    <submittedName>
        <fullName evidence="4">3-oxoacyl-[acyl-carrier-protein] reductase FabG</fullName>
        <ecNumber evidence="4">1.1.1.100</ecNumber>
    </submittedName>
</protein>
<dbReference type="PRINTS" id="PR00081">
    <property type="entry name" value="GDHRDH"/>
</dbReference>
<keyword evidence="2 4" id="KW-0560">Oxidoreductase</keyword>
<dbReference type="CDD" id="cd05233">
    <property type="entry name" value="SDR_c"/>
    <property type="match status" value="1"/>
</dbReference>
<comment type="similarity">
    <text evidence="1">Belongs to the short-chain dehydrogenases/reductases (SDR) family.</text>
</comment>
<name>A0A518DAC3_9BACT</name>